<gene>
    <name evidence="2" type="ORF">TMES_09930</name>
</gene>
<keyword evidence="1" id="KW-1133">Transmembrane helix</keyword>
<evidence type="ECO:0000313" key="2">
    <source>
        <dbReference type="EMBL" id="OSQ39004.1"/>
    </source>
</evidence>
<evidence type="ECO:0000313" key="3">
    <source>
        <dbReference type="Proteomes" id="UP000193391"/>
    </source>
</evidence>
<keyword evidence="1" id="KW-0812">Transmembrane</keyword>
<feature type="transmembrane region" description="Helical" evidence="1">
    <location>
        <begin position="79"/>
        <end position="101"/>
    </location>
</feature>
<proteinExistence type="predicted"/>
<dbReference type="Proteomes" id="UP000193391">
    <property type="component" value="Unassembled WGS sequence"/>
</dbReference>
<accession>A0A1Y2L214</accession>
<name>A0A1Y2L214_9PROT</name>
<evidence type="ECO:0000256" key="1">
    <source>
        <dbReference type="SAM" id="Phobius"/>
    </source>
</evidence>
<dbReference type="AlphaFoldDB" id="A0A1Y2L214"/>
<keyword evidence="1" id="KW-0472">Membrane</keyword>
<protein>
    <submittedName>
        <fullName evidence="2">Uncharacterized protein</fullName>
    </submittedName>
</protein>
<comment type="caution">
    <text evidence="2">The sequence shown here is derived from an EMBL/GenBank/DDBJ whole genome shotgun (WGS) entry which is preliminary data.</text>
</comment>
<keyword evidence="3" id="KW-1185">Reference proteome</keyword>
<dbReference type="STRING" id="1293891.TMES_09930"/>
<reference evidence="2 3" key="1">
    <citation type="submission" date="2014-03" db="EMBL/GenBank/DDBJ databases">
        <title>The draft genome sequence of Thalassospira mesophila JCM 18969.</title>
        <authorList>
            <person name="Lai Q."/>
            <person name="Shao Z."/>
        </authorList>
    </citation>
    <scope>NUCLEOTIDE SEQUENCE [LARGE SCALE GENOMIC DNA]</scope>
    <source>
        <strain evidence="2 3">JCM 18969</strain>
    </source>
</reference>
<feature type="transmembrane region" description="Helical" evidence="1">
    <location>
        <begin position="20"/>
        <end position="44"/>
    </location>
</feature>
<dbReference type="EMBL" id="JFKA01000003">
    <property type="protein sequence ID" value="OSQ39004.1"/>
    <property type="molecule type" value="Genomic_DNA"/>
</dbReference>
<sequence length="180" mass="19798">MNLTPTTIDEVLNTVKAGGIIIIAFFFTFGVVNTFTETGYVALLCQEMAQVAFSCGFSVYMFYAIFTGIRALWLSGRPAIALQIEAITLITVICTLASVALQLANTHRVIIVSNMPQRQAIACVDKGLHDVMLIKDPGNTFTKYISSLRFGLIWDSFMMSDSVEQACQNAITTMHPRQGQ</sequence>
<dbReference type="RefSeq" id="WP_085581967.1">
    <property type="nucleotide sequence ID" value="NZ_JFKA01000003.1"/>
</dbReference>
<feature type="transmembrane region" description="Helical" evidence="1">
    <location>
        <begin position="51"/>
        <end position="73"/>
    </location>
</feature>
<organism evidence="2 3">
    <name type="scientific">Thalassospira mesophila</name>
    <dbReference type="NCBI Taxonomy" id="1293891"/>
    <lineage>
        <taxon>Bacteria</taxon>
        <taxon>Pseudomonadati</taxon>
        <taxon>Pseudomonadota</taxon>
        <taxon>Alphaproteobacteria</taxon>
        <taxon>Rhodospirillales</taxon>
        <taxon>Thalassospiraceae</taxon>
        <taxon>Thalassospira</taxon>
    </lineage>
</organism>